<dbReference type="AlphaFoldDB" id="A0AAV7PA34"/>
<keyword evidence="2" id="KW-1185">Reference proteome</keyword>
<evidence type="ECO:0000313" key="2">
    <source>
        <dbReference type="Proteomes" id="UP001066276"/>
    </source>
</evidence>
<dbReference type="EMBL" id="JANPWB010000011">
    <property type="protein sequence ID" value="KAJ1123423.1"/>
    <property type="molecule type" value="Genomic_DNA"/>
</dbReference>
<dbReference type="Proteomes" id="UP001066276">
    <property type="component" value="Chromosome 7"/>
</dbReference>
<sequence length="107" mass="11342">MAAEVKVQQALRLLEEAGRLDLVRPGAAAAAWPARKAASGVAAAVMACSPPRRITGAKKVSLSGKGKARLLGRWARWRGRGVAGTHRLPRQAPIKQMELWQGRVGAG</sequence>
<comment type="caution">
    <text evidence="1">The sequence shown here is derived from an EMBL/GenBank/DDBJ whole genome shotgun (WGS) entry which is preliminary data.</text>
</comment>
<gene>
    <name evidence="1" type="ORF">NDU88_001892</name>
</gene>
<evidence type="ECO:0000313" key="1">
    <source>
        <dbReference type="EMBL" id="KAJ1123423.1"/>
    </source>
</evidence>
<accession>A0AAV7PA34</accession>
<organism evidence="1 2">
    <name type="scientific">Pleurodeles waltl</name>
    <name type="common">Iberian ribbed newt</name>
    <dbReference type="NCBI Taxonomy" id="8319"/>
    <lineage>
        <taxon>Eukaryota</taxon>
        <taxon>Metazoa</taxon>
        <taxon>Chordata</taxon>
        <taxon>Craniata</taxon>
        <taxon>Vertebrata</taxon>
        <taxon>Euteleostomi</taxon>
        <taxon>Amphibia</taxon>
        <taxon>Batrachia</taxon>
        <taxon>Caudata</taxon>
        <taxon>Salamandroidea</taxon>
        <taxon>Salamandridae</taxon>
        <taxon>Pleurodelinae</taxon>
        <taxon>Pleurodeles</taxon>
    </lineage>
</organism>
<reference evidence="1" key="1">
    <citation type="journal article" date="2022" name="bioRxiv">
        <title>Sequencing and chromosome-scale assembly of the giantPleurodeles waltlgenome.</title>
        <authorList>
            <person name="Brown T."/>
            <person name="Elewa A."/>
            <person name="Iarovenko S."/>
            <person name="Subramanian E."/>
            <person name="Araus A.J."/>
            <person name="Petzold A."/>
            <person name="Susuki M."/>
            <person name="Suzuki K.-i.T."/>
            <person name="Hayashi T."/>
            <person name="Toyoda A."/>
            <person name="Oliveira C."/>
            <person name="Osipova E."/>
            <person name="Leigh N.D."/>
            <person name="Simon A."/>
            <person name="Yun M.H."/>
        </authorList>
    </citation>
    <scope>NUCLEOTIDE SEQUENCE</scope>
    <source>
        <strain evidence="1">20211129_DDA</strain>
        <tissue evidence="1">Liver</tissue>
    </source>
</reference>
<name>A0AAV7PA34_PLEWA</name>
<protein>
    <submittedName>
        <fullName evidence="1">Uncharacterized protein</fullName>
    </submittedName>
</protein>
<proteinExistence type="predicted"/>